<dbReference type="RefSeq" id="WP_108386508.1">
    <property type="nucleotide sequence ID" value="NZ_QBUD01000005.1"/>
</dbReference>
<dbReference type="PANTHER" id="PTHR48111">
    <property type="entry name" value="REGULATOR OF RPOS"/>
    <property type="match status" value="1"/>
</dbReference>
<organism evidence="10 11">
    <name type="scientific">Yoonia sediminilitoris</name>
    <dbReference type="NCBI Taxonomy" id="1286148"/>
    <lineage>
        <taxon>Bacteria</taxon>
        <taxon>Pseudomonadati</taxon>
        <taxon>Pseudomonadota</taxon>
        <taxon>Alphaproteobacteria</taxon>
        <taxon>Rhodobacterales</taxon>
        <taxon>Paracoccaceae</taxon>
        <taxon>Yoonia</taxon>
    </lineage>
</organism>
<evidence type="ECO:0000256" key="7">
    <source>
        <dbReference type="PROSITE-ProRule" id="PRU01091"/>
    </source>
</evidence>
<dbReference type="PROSITE" id="PS51755">
    <property type="entry name" value="OMPR_PHOB"/>
    <property type="match status" value="1"/>
</dbReference>
<dbReference type="SMART" id="SM00862">
    <property type="entry name" value="Trans_reg_C"/>
    <property type="match status" value="1"/>
</dbReference>
<dbReference type="SUPFAM" id="SSF52172">
    <property type="entry name" value="CheY-like"/>
    <property type="match status" value="1"/>
</dbReference>
<dbReference type="Gene3D" id="3.40.50.2300">
    <property type="match status" value="1"/>
</dbReference>
<dbReference type="InterPro" id="IPR016032">
    <property type="entry name" value="Sig_transdc_resp-reg_C-effctor"/>
</dbReference>
<dbReference type="EMBL" id="QBUD01000005">
    <property type="protein sequence ID" value="PUB14934.1"/>
    <property type="molecule type" value="Genomic_DNA"/>
</dbReference>
<evidence type="ECO:0000313" key="10">
    <source>
        <dbReference type="EMBL" id="PUB14934.1"/>
    </source>
</evidence>
<dbReference type="Gene3D" id="6.10.250.690">
    <property type="match status" value="1"/>
</dbReference>
<keyword evidence="11" id="KW-1185">Reference proteome</keyword>
<feature type="modified residue" description="4-aspartylphosphate" evidence="6">
    <location>
        <position position="54"/>
    </location>
</feature>
<dbReference type="SMART" id="SM00448">
    <property type="entry name" value="REC"/>
    <property type="match status" value="1"/>
</dbReference>
<keyword evidence="5" id="KW-0804">Transcription</keyword>
<dbReference type="Pfam" id="PF00072">
    <property type="entry name" value="Response_reg"/>
    <property type="match status" value="1"/>
</dbReference>
<dbReference type="Pfam" id="PF00486">
    <property type="entry name" value="Trans_reg_C"/>
    <property type="match status" value="1"/>
</dbReference>
<feature type="domain" description="OmpR/PhoB-type" evidence="9">
    <location>
        <begin position="121"/>
        <end position="221"/>
    </location>
</feature>
<feature type="domain" description="Response regulatory" evidence="8">
    <location>
        <begin position="5"/>
        <end position="119"/>
    </location>
</feature>
<keyword evidence="4 7" id="KW-0238">DNA-binding</keyword>
<dbReference type="Gene3D" id="1.10.10.10">
    <property type="entry name" value="Winged helix-like DNA-binding domain superfamily/Winged helix DNA-binding domain"/>
    <property type="match status" value="1"/>
</dbReference>
<evidence type="ECO:0000259" key="9">
    <source>
        <dbReference type="PROSITE" id="PS51755"/>
    </source>
</evidence>
<evidence type="ECO:0000256" key="1">
    <source>
        <dbReference type="ARBA" id="ARBA00022553"/>
    </source>
</evidence>
<feature type="DNA-binding region" description="OmpR/PhoB-type" evidence="7">
    <location>
        <begin position="121"/>
        <end position="221"/>
    </location>
</feature>
<dbReference type="InterPro" id="IPR011006">
    <property type="entry name" value="CheY-like_superfamily"/>
</dbReference>
<keyword evidence="1 6" id="KW-0597">Phosphoprotein</keyword>
<dbReference type="SUPFAM" id="SSF46894">
    <property type="entry name" value="C-terminal effector domain of the bipartite response regulators"/>
    <property type="match status" value="1"/>
</dbReference>
<reference evidence="10 11" key="1">
    <citation type="submission" date="2018-04" db="EMBL/GenBank/DDBJ databases">
        <title>Genomic Encyclopedia of Archaeal and Bacterial Type Strains, Phase II (KMG-II): from individual species to whole genera.</title>
        <authorList>
            <person name="Goeker M."/>
        </authorList>
    </citation>
    <scope>NUCLEOTIDE SEQUENCE [LARGE SCALE GENOMIC DNA]</scope>
    <source>
        <strain evidence="10 11">DSM 29955</strain>
    </source>
</reference>
<evidence type="ECO:0000256" key="4">
    <source>
        <dbReference type="ARBA" id="ARBA00023125"/>
    </source>
</evidence>
<gene>
    <name evidence="10" type="ORF">C8N45_105157</name>
</gene>
<evidence type="ECO:0000256" key="6">
    <source>
        <dbReference type="PROSITE-ProRule" id="PRU00169"/>
    </source>
</evidence>
<keyword evidence="3" id="KW-0805">Transcription regulation</keyword>
<evidence type="ECO:0000256" key="3">
    <source>
        <dbReference type="ARBA" id="ARBA00023015"/>
    </source>
</evidence>
<evidence type="ECO:0000259" key="8">
    <source>
        <dbReference type="PROSITE" id="PS50110"/>
    </source>
</evidence>
<dbReference type="PANTHER" id="PTHR48111:SF22">
    <property type="entry name" value="REGULATOR OF RPOS"/>
    <property type="match status" value="1"/>
</dbReference>
<dbReference type="InterPro" id="IPR001867">
    <property type="entry name" value="OmpR/PhoB-type_DNA-bd"/>
</dbReference>
<comment type="caution">
    <text evidence="10">The sequence shown here is derived from an EMBL/GenBank/DDBJ whole genome shotgun (WGS) entry which is preliminary data.</text>
</comment>
<dbReference type="PROSITE" id="PS50110">
    <property type="entry name" value="RESPONSE_REGULATORY"/>
    <property type="match status" value="1"/>
</dbReference>
<accession>A0A2T6KHE2</accession>
<dbReference type="GO" id="GO:0032993">
    <property type="term" value="C:protein-DNA complex"/>
    <property type="evidence" value="ECO:0007669"/>
    <property type="project" value="TreeGrafter"/>
</dbReference>
<name>A0A2T6KHE2_9RHOB</name>
<dbReference type="InterPro" id="IPR001789">
    <property type="entry name" value="Sig_transdc_resp-reg_receiver"/>
</dbReference>
<dbReference type="GO" id="GO:0005829">
    <property type="term" value="C:cytosol"/>
    <property type="evidence" value="ECO:0007669"/>
    <property type="project" value="TreeGrafter"/>
</dbReference>
<proteinExistence type="predicted"/>
<dbReference type="GO" id="GO:0000156">
    <property type="term" value="F:phosphorelay response regulator activity"/>
    <property type="evidence" value="ECO:0007669"/>
    <property type="project" value="TreeGrafter"/>
</dbReference>
<dbReference type="InterPro" id="IPR036388">
    <property type="entry name" value="WH-like_DNA-bd_sf"/>
</dbReference>
<dbReference type="CDD" id="cd00383">
    <property type="entry name" value="trans_reg_C"/>
    <property type="match status" value="1"/>
</dbReference>
<keyword evidence="2" id="KW-0902">Two-component regulatory system</keyword>
<dbReference type="GO" id="GO:0006355">
    <property type="term" value="P:regulation of DNA-templated transcription"/>
    <property type="evidence" value="ECO:0007669"/>
    <property type="project" value="InterPro"/>
</dbReference>
<evidence type="ECO:0000256" key="5">
    <source>
        <dbReference type="ARBA" id="ARBA00023163"/>
    </source>
</evidence>
<evidence type="ECO:0000313" key="11">
    <source>
        <dbReference type="Proteomes" id="UP000244523"/>
    </source>
</evidence>
<protein>
    <submittedName>
        <fullName evidence="10">DNA-binding response OmpR family regulator</fullName>
    </submittedName>
</protein>
<dbReference type="GO" id="GO:0000976">
    <property type="term" value="F:transcription cis-regulatory region binding"/>
    <property type="evidence" value="ECO:0007669"/>
    <property type="project" value="TreeGrafter"/>
</dbReference>
<sequence length="223" mass="24573">MTQTAILIVDDDPEITSALARGLQMHGYDTATESTAEGAERRFADPMIAAAIIDVMIGQDSGIDLVKRLRGAGHHKPILMLSALSEVDDRTAGLQAGADDYVVKPFAFDELVARLKVQLQRAAKSISQPCQLDPVSRTVQGPTQTAQLTEREFDLLAMLHEKAGTPISRGEIFDQLWANEGTSSENVVDVYIGYLRKKLDPAEDFRMTIKTIRNRGFVLEYLP</sequence>
<dbReference type="AlphaFoldDB" id="A0A2T6KHE2"/>
<dbReference type="InterPro" id="IPR039420">
    <property type="entry name" value="WalR-like"/>
</dbReference>
<dbReference type="Proteomes" id="UP000244523">
    <property type="component" value="Unassembled WGS sequence"/>
</dbReference>
<evidence type="ECO:0000256" key="2">
    <source>
        <dbReference type="ARBA" id="ARBA00023012"/>
    </source>
</evidence>
<dbReference type="OrthoDB" id="9802426at2"/>